<feature type="compositionally biased region" description="Low complexity" evidence="5">
    <location>
        <begin position="39"/>
        <end position="49"/>
    </location>
</feature>
<keyword evidence="9" id="KW-1185">Reference proteome</keyword>
<comment type="subcellular location">
    <subcellularLocation>
        <location evidence="1">Membrane</location>
        <topology evidence="1">Multi-pass membrane protein</topology>
    </subcellularLocation>
</comment>
<feature type="domain" description="Major facilitator superfamily (MFS) profile" evidence="7">
    <location>
        <begin position="68"/>
        <end position="250"/>
    </location>
</feature>
<dbReference type="AlphaFoldDB" id="A0A9D4QAE1"/>
<feature type="transmembrane region" description="Helical" evidence="6">
    <location>
        <begin position="174"/>
        <end position="195"/>
    </location>
</feature>
<reference evidence="8" key="2">
    <citation type="submission" date="2021-09" db="EMBL/GenBank/DDBJ databases">
        <authorList>
            <person name="Jia N."/>
            <person name="Wang J."/>
            <person name="Shi W."/>
            <person name="Du L."/>
            <person name="Sun Y."/>
            <person name="Zhan W."/>
            <person name="Jiang J."/>
            <person name="Wang Q."/>
            <person name="Zhang B."/>
            <person name="Ji P."/>
            <person name="Sakyi L.B."/>
            <person name="Cui X."/>
            <person name="Yuan T."/>
            <person name="Jiang B."/>
            <person name="Yang W."/>
            <person name="Lam T.T.-Y."/>
            <person name="Chang Q."/>
            <person name="Ding S."/>
            <person name="Wang X."/>
            <person name="Zhu J."/>
            <person name="Ruan X."/>
            <person name="Zhao L."/>
            <person name="Wei J."/>
            <person name="Que T."/>
            <person name="Du C."/>
            <person name="Cheng J."/>
            <person name="Dai P."/>
            <person name="Han X."/>
            <person name="Huang E."/>
            <person name="Gao Y."/>
            <person name="Liu J."/>
            <person name="Shao H."/>
            <person name="Ye R."/>
            <person name="Li L."/>
            <person name="Wei W."/>
            <person name="Wang X."/>
            <person name="Wang C."/>
            <person name="Huo Q."/>
            <person name="Li W."/>
            <person name="Guo W."/>
            <person name="Chen H."/>
            <person name="Chen S."/>
            <person name="Zhou L."/>
            <person name="Zhou L."/>
            <person name="Ni X."/>
            <person name="Tian J."/>
            <person name="Zhou Y."/>
            <person name="Sheng Y."/>
            <person name="Liu T."/>
            <person name="Pan Y."/>
            <person name="Xia L."/>
            <person name="Li J."/>
            <person name="Zhao F."/>
            <person name="Cao W."/>
        </authorList>
    </citation>
    <scope>NUCLEOTIDE SEQUENCE</scope>
    <source>
        <strain evidence="8">Rsan-2018</strain>
        <tissue evidence="8">Larvae</tissue>
    </source>
</reference>
<name>A0A9D4QAE1_RHISA</name>
<keyword evidence="2 6" id="KW-0812">Transmembrane</keyword>
<feature type="compositionally biased region" description="Basic residues" evidence="5">
    <location>
        <begin position="11"/>
        <end position="27"/>
    </location>
</feature>
<dbReference type="EMBL" id="JABSTV010001247">
    <property type="protein sequence ID" value="KAH7972023.1"/>
    <property type="molecule type" value="Genomic_DNA"/>
</dbReference>
<proteinExistence type="predicted"/>
<dbReference type="Pfam" id="PF07690">
    <property type="entry name" value="MFS_1"/>
    <property type="match status" value="1"/>
</dbReference>
<feature type="transmembrane region" description="Helical" evidence="6">
    <location>
        <begin position="143"/>
        <end position="162"/>
    </location>
</feature>
<dbReference type="Gene3D" id="1.20.1250.20">
    <property type="entry name" value="MFS general substrate transporter like domains"/>
    <property type="match status" value="1"/>
</dbReference>
<dbReference type="VEuPathDB" id="VectorBase:RSAN_039039"/>
<organism evidence="8 9">
    <name type="scientific">Rhipicephalus sanguineus</name>
    <name type="common">Brown dog tick</name>
    <name type="synonym">Ixodes sanguineus</name>
    <dbReference type="NCBI Taxonomy" id="34632"/>
    <lineage>
        <taxon>Eukaryota</taxon>
        <taxon>Metazoa</taxon>
        <taxon>Ecdysozoa</taxon>
        <taxon>Arthropoda</taxon>
        <taxon>Chelicerata</taxon>
        <taxon>Arachnida</taxon>
        <taxon>Acari</taxon>
        <taxon>Parasitiformes</taxon>
        <taxon>Ixodida</taxon>
        <taxon>Ixodoidea</taxon>
        <taxon>Ixodidae</taxon>
        <taxon>Rhipicephalinae</taxon>
        <taxon>Rhipicephalus</taxon>
        <taxon>Rhipicephalus</taxon>
    </lineage>
</organism>
<evidence type="ECO:0000256" key="6">
    <source>
        <dbReference type="SAM" id="Phobius"/>
    </source>
</evidence>
<dbReference type="GO" id="GO:0022857">
    <property type="term" value="F:transmembrane transporter activity"/>
    <property type="evidence" value="ECO:0007669"/>
    <property type="project" value="InterPro"/>
</dbReference>
<dbReference type="SUPFAM" id="SSF103473">
    <property type="entry name" value="MFS general substrate transporter"/>
    <property type="match status" value="1"/>
</dbReference>
<evidence type="ECO:0000259" key="7">
    <source>
        <dbReference type="PROSITE" id="PS50850"/>
    </source>
</evidence>
<feature type="region of interest" description="Disordered" evidence="5">
    <location>
        <begin position="1"/>
        <end position="101"/>
    </location>
</feature>
<feature type="transmembrane region" description="Helical" evidence="6">
    <location>
        <begin position="202"/>
        <end position="222"/>
    </location>
</feature>
<dbReference type="PANTHER" id="PTHR24064">
    <property type="entry name" value="SOLUTE CARRIER FAMILY 22 MEMBER"/>
    <property type="match status" value="1"/>
</dbReference>
<keyword evidence="3 6" id="KW-1133">Transmembrane helix</keyword>
<dbReference type="InterPro" id="IPR020846">
    <property type="entry name" value="MFS_dom"/>
</dbReference>
<dbReference type="Proteomes" id="UP000821837">
    <property type="component" value="Chromosome 11"/>
</dbReference>
<protein>
    <recommendedName>
        <fullName evidence="7">Major facilitator superfamily (MFS) profile domain-containing protein</fullName>
    </recommendedName>
</protein>
<dbReference type="GO" id="GO:0016020">
    <property type="term" value="C:membrane"/>
    <property type="evidence" value="ECO:0007669"/>
    <property type="project" value="UniProtKB-SubCell"/>
</dbReference>
<evidence type="ECO:0000256" key="2">
    <source>
        <dbReference type="ARBA" id="ARBA00022692"/>
    </source>
</evidence>
<evidence type="ECO:0000313" key="8">
    <source>
        <dbReference type="EMBL" id="KAH7972023.1"/>
    </source>
</evidence>
<feature type="transmembrane region" description="Helical" evidence="6">
    <location>
        <begin position="116"/>
        <end position="136"/>
    </location>
</feature>
<gene>
    <name evidence="8" type="ORF">HPB52_005408</name>
</gene>
<comment type="caution">
    <text evidence="8">The sequence shown here is derived from an EMBL/GenBank/DDBJ whole genome shotgun (WGS) entry which is preliminary data.</text>
</comment>
<reference evidence="8" key="1">
    <citation type="journal article" date="2020" name="Cell">
        <title>Large-Scale Comparative Analyses of Tick Genomes Elucidate Their Genetic Diversity and Vector Capacities.</title>
        <authorList>
            <consortium name="Tick Genome and Microbiome Consortium (TIGMIC)"/>
            <person name="Jia N."/>
            <person name="Wang J."/>
            <person name="Shi W."/>
            <person name="Du L."/>
            <person name="Sun Y."/>
            <person name="Zhan W."/>
            <person name="Jiang J.F."/>
            <person name="Wang Q."/>
            <person name="Zhang B."/>
            <person name="Ji P."/>
            <person name="Bell-Sakyi L."/>
            <person name="Cui X.M."/>
            <person name="Yuan T.T."/>
            <person name="Jiang B.G."/>
            <person name="Yang W.F."/>
            <person name="Lam T.T."/>
            <person name="Chang Q.C."/>
            <person name="Ding S.J."/>
            <person name="Wang X.J."/>
            <person name="Zhu J.G."/>
            <person name="Ruan X.D."/>
            <person name="Zhao L."/>
            <person name="Wei J.T."/>
            <person name="Ye R.Z."/>
            <person name="Que T.C."/>
            <person name="Du C.H."/>
            <person name="Zhou Y.H."/>
            <person name="Cheng J.X."/>
            <person name="Dai P.F."/>
            <person name="Guo W.B."/>
            <person name="Han X.H."/>
            <person name="Huang E.J."/>
            <person name="Li L.F."/>
            <person name="Wei W."/>
            <person name="Gao Y.C."/>
            <person name="Liu J.Z."/>
            <person name="Shao H.Z."/>
            <person name="Wang X."/>
            <person name="Wang C.C."/>
            <person name="Yang T.C."/>
            <person name="Huo Q.B."/>
            <person name="Li W."/>
            <person name="Chen H.Y."/>
            <person name="Chen S.E."/>
            <person name="Zhou L.G."/>
            <person name="Ni X.B."/>
            <person name="Tian J.H."/>
            <person name="Sheng Y."/>
            <person name="Liu T."/>
            <person name="Pan Y.S."/>
            <person name="Xia L.Y."/>
            <person name="Li J."/>
            <person name="Zhao F."/>
            <person name="Cao W.C."/>
        </authorList>
    </citation>
    <scope>NUCLEOTIDE SEQUENCE</scope>
    <source>
        <strain evidence="8">Rsan-2018</strain>
    </source>
</reference>
<dbReference type="PROSITE" id="PS50850">
    <property type="entry name" value="MFS"/>
    <property type="match status" value="1"/>
</dbReference>
<evidence type="ECO:0000256" key="3">
    <source>
        <dbReference type="ARBA" id="ARBA00022989"/>
    </source>
</evidence>
<accession>A0A9D4QAE1</accession>
<feature type="transmembrane region" description="Helical" evidence="6">
    <location>
        <begin position="228"/>
        <end position="248"/>
    </location>
</feature>
<evidence type="ECO:0000256" key="5">
    <source>
        <dbReference type="SAM" id="MobiDB-lite"/>
    </source>
</evidence>
<evidence type="ECO:0000256" key="1">
    <source>
        <dbReference type="ARBA" id="ARBA00004141"/>
    </source>
</evidence>
<evidence type="ECO:0000313" key="9">
    <source>
        <dbReference type="Proteomes" id="UP000821837"/>
    </source>
</evidence>
<dbReference type="InterPro" id="IPR011701">
    <property type="entry name" value="MFS"/>
</dbReference>
<dbReference type="InterPro" id="IPR036259">
    <property type="entry name" value="MFS_trans_sf"/>
</dbReference>
<evidence type="ECO:0000256" key="4">
    <source>
        <dbReference type="ARBA" id="ARBA00023136"/>
    </source>
</evidence>
<keyword evidence="4 6" id="KW-0472">Membrane</keyword>
<sequence>MKMPLCTFPRGARKKKKKRNRPRRPTRRSQERVQRRRVGLVGRQRSGGLHLSEGPGRASTPEGPRNDASSAPAPSGRRGARDIPPGPSQARPATQPRRQVKARSLDWVCGENWKTYISHTVFFGAMSFGVVLFGAFSDIFGRIPVTVAVYMLAGAGAVATFFTESFYVFLGTRVIVGGVLLGIYTNPFVLVLEYMPPQKRMLMGGVFGLVYPLLGAALPWVAYAIGNWRLLNAVIVVPALIGTVVSIVNF</sequence>